<keyword evidence="7" id="KW-1185">Reference proteome</keyword>
<keyword evidence="5" id="KW-0067">ATP-binding</keyword>
<dbReference type="STRING" id="35525.A0A164URD1"/>
<dbReference type="InterPro" id="IPR014729">
    <property type="entry name" value="Rossmann-like_a/b/a_fold"/>
</dbReference>
<sequence length="102" mass="11855">MTEFFYRQLSKQVCLSTMPPPTCMVAKLCCCDGHRVVQPLEDFHKDEVRALCRELDPPTKLLERHPFPGPGLSIQIIYAEEPFLEADFDETQVLIRLMVHYM</sequence>
<evidence type="ECO:0000313" key="6">
    <source>
        <dbReference type="EMBL" id="KZS11601.1"/>
    </source>
</evidence>
<dbReference type="PANTHER" id="PTHR11922:SF2">
    <property type="entry name" value="GMP SYNTHASE [GLUTAMINE-HYDROLYZING]"/>
    <property type="match status" value="1"/>
</dbReference>
<gene>
    <name evidence="6" type="ORF">APZ42_023562</name>
</gene>
<dbReference type="SUPFAM" id="SSF52402">
    <property type="entry name" value="Adenine nucleotide alpha hydrolases-like"/>
    <property type="match status" value="1"/>
</dbReference>
<dbReference type="AlphaFoldDB" id="A0A164URD1"/>
<dbReference type="GO" id="GO:0005524">
    <property type="term" value="F:ATP binding"/>
    <property type="evidence" value="ECO:0007669"/>
    <property type="project" value="UniProtKB-KW"/>
</dbReference>
<dbReference type="Proteomes" id="UP000076858">
    <property type="component" value="Unassembled WGS sequence"/>
</dbReference>
<dbReference type="Gene3D" id="3.40.50.620">
    <property type="entry name" value="HUPs"/>
    <property type="match status" value="1"/>
</dbReference>
<dbReference type="GO" id="GO:0005829">
    <property type="term" value="C:cytosol"/>
    <property type="evidence" value="ECO:0007669"/>
    <property type="project" value="TreeGrafter"/>
</dbReference>
<organism evidence="6 7">
    <name type="scientific">Daphnia magna</name>
    <dbReference type="NCBI Taxonomy" id="35525"/>
    <lineage>
        <taxon>Eukaryota</taxon>
        <taxon>Metazoa</taxon>
        <taxon>Ecdysozoa</taxon>
        <taxon>Arthropoda</taxon>
        <taxon>Crustacea</taxon>
        <taxon>Branchiopoda</taxon>
        <taxon>Diplostraca</taxon>
        <taxon>Cladocera</taxon>
        <taxon>Anomopoda</taxon>
        <taxon>Daphniidae</taxon>
        <taxon>Daphnia</taxon>
    </lineage>
</organism>
<dbReference type="GO" id="GO:0003921">
    <property type="term" value="F:GMP synthase activity"/>
    <property type="evidence" value="ECO:0007669"/>
    <property type="project" value="TreeGrafter"/>
</dbReference>
<evidence type="ECO:0000256" key="4">
    <source>
        <dbReference type="ARBA" id="ARBA00022755"/>
    </source>
</evidence>
<evidence type="ECO:0000256" key="3">
    <source>
        <dbReference type="ARBA" id="ARBA00022749"/>
    </source>
</evidence>
<evidence type="ECO:0000256" key="2">
    <source>
        <dbReference type="ARBA" id="ARBA00022741"/>
    </source>
</evidence>
<protein>
    <submittedName>
        <fullName evidence="6">Putative GMP synthase</fullName>
    </submittedName>
</protein>
<evidence type="ECO:0000256" key="5">
    <source>
        <dbReference type="ARBA" id="ARBA00022840"/>
    </source>
</evidence>
<accession>A0A164URD1</accession>
<evidence type="ECO:0000256" key="1">
    <source>
        <dbReference type="ARBA" id="ARBA00022598"/>
    </source>
</evidence>
<keyword evidence="1" id="KW-0436">Ligase</keyword>
<keyword evidence="4" id="KW-0658">Purine biosynthesis</keyword>
<dbReference type="PANTHER" id="PTHR11922">
    <property type="entry name" value="GMP SYNTHASE-RELATED"/>
    <property type="match status" value="1"/>
</dbReference>
<proteinExistence type="predicted"/>
<comment type="caution">
    <text evidence="6">The sequence shown here is derived from an EMBL/GenBank/DDBJ whole genome shotgun (WGS) entry which is preliminary data.</text>
</comment>
<name>A0A164URD1_9CRUS</name>
<keyword evidence="3" id="KW-0332">GMP biosynthesis</keyword>
<evidence type="ECO:0000313" key="7">
    <source>
        <dbReference type="Proteomes" id="UP000076858"/>
    </source>
</evidence>
<keyword evidence="2" id="KW-0547">Nucleotide-binding</keyword>
<dbReference type="EMBL" id="LRGB01001574">
    <property type="protein sequence ID" value="KZS11601.1"/>
    <property type="molecule type" value="Genomic_DNA"/>
</dbReference>
<reference evidence="6 7" key="1">
    <citation type="submission" date="2016-03" db="EMBL/GenBank/DDBJ databases">
        <title>EvidentialGene: Evidence-directed Construction of Genes on Genomes.</title>
        <authorList>
            <person name="Gilbert D.G."/>
            <person name="Choi J.-H."/>
            <person name="Mockaitis K."/>
            <person name="Colbourne J."/>
            <person name="Pfrender M."/>
        </authorList>
    </citation>
    <scope>NUCLEOTIDE SEQUENCE [LARGE SCALE GENOMIC DNA]</scope>
    <source>
        <strain evidence="6 7">Xinb3</strain>
        <tissue evidence="6">Complete organism</tissue>
    </source>
</reference>